<feature type="region of interest" description="Disordered" evidence="6">
    <location>
        <begin position="428"/>
        <end position="481"/>
    </location>
</feature>
<feature type="domain" description="NAC" evidence="8">
    <location>
        <begin position="584"/>
        <end position="736"/>
    </location>
</feature>
<organism evidence="10 11">
    <name type="scientific">Malus domestica</name>
    <name type="common">Apple</name>
    <name type="synonym">Pyrus malus</name>
    <dbReference type="NCBI Taxonomy" id="3750"/>
    <lineage>
        <taxon>Eukaryota</taxon>
        <taxon>Viridiplantae</taxon>
        <taxon>Streptophyta</taxon>
        <taxon>Embryophyta</taxon>
        <taxon>Tracheophyta</taxon>
        <taxon>Spermatophyta</taxon>
        <taxon>Magnoliopsida</taxon>
        <taxon>eudicotyledons</taxon>
        <taxon>Gunneridae</taxon>
        <taxon>Pentapetalae</taxon>
        <taxon>rosids</taxon>
        <taxon>fabids</taxon>
        <taxon>Rosales</taxon>
        <taxon>Rosaceae</taxon>
        <taxon>Amygdaloideae</taxon>
        <taxon>Maleae</taxon>
        <taxon>Malus</taxon>
    </lineage>
</organism>
<dbReference type="InterPro" id="IPR011993">
    <property type="entry name" value="PH-like_dom_sf"/>
</dbReference>
<feature type="compositionally biased region" description="Basic and acidic residues" evidence="6">
    <location>
        <begin position="471"/>
        <end position="481"/>
    </location>
</feature>
<keyword evidence="7" id="KW-1133">Transmembrane helix</keyword>
<dbReference type="InterPro" id="IPR027988">
    <property type="entry name" value="BRX_N"/>
</dbReference>
<dbReference type="GO" id="GO:0005634">
    <property type="term" value="C:nucleus"/>
    <property type="evidence" value="ECO:0007669"/>
    <property type="project" value="UniProtKB-SubCell"/>
</dbReference>
<keyword evidence="5" id="KW-0539">Nucleus</keyword>
<comment type="caution">
    <text evidence="10">The sequence shown here is derived from an EMBL/GenBank/DDBJ whole genome shotgun (WGS) entry which is preliminary data.</text>
</comment>
<dbReference type="PANTHER" id="PTHR31744:SF210">
    <property type="entry name" value="NAC DOMAIN-CONTAINING PROTEIN 86-LIKE"/>
    <property type="match status" value="1"/>
</dbReference>
<evidence type="ECO:0000256" key="2">
    <source>
        <dbReference type="ARBA" id="ARBA00023015"/>
    </source>
</evidence>
<dbReference type="Pfam" id="PF08381">
    <property type="entry name" value="BRX"/>
    <property type="match status" value="1"/>
</dbReference>
<accession>A0A498JA37</accession>
<feature type="region of interest" description="Disordered" evidence="6">
    <location>
        <begin position="273"/>
        <end position="303"/>
    </location>
</feature>
<reference evidence="10 11" key="1">
    <citation type="submission" date="2018-10" db="EMBL/GenBank/DDBJ databases">
        <title>A high-quality apple genome assembly.</title>
        <authorList>
            <person name="Hu J."/>
        </authorList>
    </citation>
    <scope>NUCLEOTIDE SEQUENCE [LARGE SCALE GENOMIC DNA]</scope>
    <source>
        <strain evidence="11">cv. HFTH1</strain>
        <tissue evidence="10">Young leaf</tissue>
    </source>
</reference>
<dbReference type="GO" id="GO:0003677">
    <property type="term" value="F:DNA binding"/>
    <property type="evidence" value="ECO:0007669"/>
    <property type="project" value="UniProtKB-KW"/>
</dbReference>
<dbReference type="PANTHER" id="PTHR31744">
    <property type="entry name" value="PROTEIN CUP-SHAPED COTYLEDON 2-RELATED"/>
    <property type="match status" value="1"/>
</dbReference>
<evidence type="ECO:0000259" key="8">
    <source>
        <dbReference type="PROSITE" id="PS51005"/>
    </source>
</evidence>
<dbReference type="InterPro" id="IPR013591">
    <property type="entry name" value="Brevis_radix_dom"/>
</dbReference>
<evidence type="ECO:0000313" key="11">
    <source>
        <dbReference type="Proteomes" id="UP000290289"/>
    </source>
</evidence>
<dbReference type="Proteomes" id="UP000290289">
    <property type="component" value="Chromosome 9"/>
</dbReference>
<dbReference type="FunFam" id="2.170.150.80:FF:000002">
    <property type="entry name" value="Nac domain-containing protein 86"/>
    <property type="match status" value="1"/>
</dbReference>
<comment type="subcellular location">
    <subcellularLocation>
        <location evidence="1">Nucleus</location>
    </subcellularLocation>
</comment>
<evidence type="ECO:0000256" key="7">
    <source>
        <dbReference type="SAM" id="Phobius"/>
    </source>
</evidence>
<dbReference type="PROSITE" id="PS51514">
    <property type="entry name" value="BRX"/>
    <property type="match status" value="1"/>
</dbReference>
<dbReference type="Pfam" id="PF02365">
    <property type="entry name" value="NAM"/>
    <property type="match status" value="1"/>
</dbReference>
<dbReference type="Gene3D" id="2.170.150.80">
    <property type="entry name" value="NAC domain"/>
    <property type="match status" value="1"/>
</dbReference>
<feature type="transmembrane region" description="Helical" evidence="7">
    <location>
        <begin position="1165"/>
        <end position="1184"/>
    </location>
</feature>
<feature type="compositionally biased region" description="Polar residues" evidence="6">
    <location>
        <begin position="275"/>
        <end position="290"/>
    </location>
</feature>
<gene>
    <name evidence="10" type="ORF">DVH24_035447</name>
</gene>
<proteinExistence type="predicted"/>
<dbReference type="InterPro" id="IPR036093">
    <property type="entry name" value="NAC_dom_sf"/>
</dbReference>
<evidence type="ECO:0000256" key="1">
    <source>
        <dbReference type="ARBA" id="ARBA00004123"/>
    </source>
</evidence>
<keyword evidence="11" id="KW-1185">Reference proteome</keyword>
<dbReference type="SUPFAM" id="SSF101941">
    <property type="entry name" value="NAC domain"/>
    <property type="match status" value="1"/>
</dbReference>
<evidence type="ECO:0000259" key="9">
    <source>
        <dbReference type="PROSITE" id="PS51514"/>
    </source>
</evidence>
<keyword evidence="7" id="KW-0472">Membrane</keyword>
<feature type="domain" description="BRX" evidence="9">
    <location>
        <begin position="485"/>
        <end position="540"/>
    </location>
</feature>
<dbReference type="CDD" id="cd13365">
    <property type="entry name" value="PH_PLC_plant-like"/>
    <property type="match status" value="1"/>
</dbReference>
<dbReference type="Pfam" id="PF13713">
    <property type="entry name" value="BRX_N"/>
    <property type="match status" value="1"/>
</dbReference>
<evidence type="ECO:0000256" key="6">
    <source>
        <dbReference type="SAM" id="MobiDB-lite"/>
    </source>
</evidence>
<evidence type="ECO:0008006" key="12">
    <source>
        <dbReference type="Google" id="ProtNLM"/>
    </source>
</evidence>
<dbReference type="EMBL" id="RDQH01000335">
    <property type="protein sequence ID" value="RXH90683.1"/>
    <property type="molecule type" value="Genomic_DNA"/>
</dbReference>
<evidence type="ECO:0000256" key="3">
    <source>
        <dbReference type="ARBA" id="ARBA00023125"/>
    </source>
</evidence>
<keyword evidence="7" id="KW-0812">Transmembrane</keyword>
<sequence length="1269" mass="143908">MDEHSLSTVAFDRAIQQAVVSMKRGAYLLKYGRRGKPKFCPFRLSTVDFCTDEKFLIWCSRKQERQLKLSSVTKIIPGQWTVSLRGKLEPERKGQSFSIVYAHSECSLDLMCKDEIQCDLWILGLRALTSLHRHPRPLNNLGSFRQVQSCLNSPAGLFRRRQTLGIVDDDNEFSQVKSVCGSPTLTLSERCISDGISFSSDSFYSSESVLSNMQNVMDISVPDSPYFGSDYLKRRRIYSDADCEPHRKEEKAGETPKYGHLLSIKQACNKKRQSGVRTTTMKNQEGNQQHLEPASSSLSEEPRWGQVSCPDLFKPYYRENYTALNSLSKDHLSSVILVHSESTMSGATNAEKCISTSDEMLIEEIQRLTVEAHNLERKCKIGSQKIHECEQKTEETWSLARDEAAACKAAKEVIKALALRLKTISEKASAGKQPNNGIDTKLPQLTPLNTNTKLPEVDSVSDSPAVLSDTPKSEPHGRETKSAKLEWVEQFEPGVHLTLVVLPNGQKGLKRVNFSRKKFTDKDVERWLEGSIFQYVVGPVNLGAKPWTLVIVGIFFLGPRPSKIYLFAEKAKEGPSVYMAPVSLPPGFRFHPTDEELVAYYLKRKINGRKIELEVIPEVDLYKCEPWDLPGKSLLPSKDLEWYFFSPRDRKYPNGSRTNRATKAGYWKATGKDRKVNSQTRAVGMKKTLVYYRGRAPHGIRTNWVMHEYRLDERECETAQGLQVQDAYALCRIFKKTATGPKIGEHYGGTSTTNYQLTSDHSSSVNELYSDGGRCEDFESSSYPMQMHNACSSSPNFVHKNSLDDMGRKRDGKWTQFLSKEAFNCSSSFSPFPNHENISYPPSKVDIALECARLQHRLSPPPLEVEDFPQVGLNDFKTMQYSNPALDTTSTETDALQEILSVAHVSQEMVNQSSNHVDQTWGGNYAPPANDFSFMVDRDAHYNQITDHLNSMRYVDQKTWGNSYTRSIEIGDLKDDFRMENTAENLRWIGMSDKDLEKSFTEEHKIIPIENISSFRREEEEQHYEAQGGPGHRSGIIKELNDNEANDDDFSLSFINEDPNENFLHDGNMDDYSTSPSFEVIEEVQVNHGMFVSTRQVAETFFHQLVPSQTVKVHLNPVFGQNLLVERVVTQTKSKDRGSFFERFKELVMEKFDGIAKSTKPWRKIASTLVCAVTLILMHMIIYLGQHMEDEKFMDAFTTTTTATIVEEKDNSNISKKEGLGLIKWSNKKEKVCLVNIRDGSTCSVFLKKMGIFLTVSLALGTMWANHNC</sequence>
<evidence type="ECO:0000313" key="10">
    <source>
        <dbReference type="EMBL" id="RXH90683.1"/>
    </source>
</evidence>
<keyword evidence="3" id="KW-0238">DNA-binding</keyword>
<name>A0A498JA37_MALDO</name>
<protein>
    <recommendedName>
        <fullName evidence="12">NAC domain-containing protein</fullName>
    </recommendedName>
</protein>
<dbReference type="GO" id="GO:0006355">
    <property type="term" value="P:regulation of DNA-templated transcription"/>
    <property type="evidence" value="ECO:0007669"/>
    <property type="project" value="InterPro"/>
</dbReference>
<evidence type="ECO:0000256" key="4">
    <source>
        <dbReference type="ARBA" id="ARBA00023163"/>
    </source>
</evidence>
<evidence type="ECO:0000256" key="5">
    <source>
        <dbReference type="ARBA" id="ARBA00023242"/>
    </source>
</evidence>
<dbReference type="PROSITE" id="PS51005">
    <property type="entry name" value="NAC"/>
    <property type="match status" value="1"/>
</dbReference>
<dbReference type="AlphaFoldDB" id="A0A498JA37"/>
<dbReference type="SUPFAM" id="SSF50729">
    <property type="entry name" value="PH domain-like"/>
    <property type="match status" value="1"/>
</dbReference>
<dbReference type="InterPro" id="IPR003441">
    <property type="entry name" value="NAC-dom"/>
</dbReference>
<keyword evidence="4" id="KW-0804">Transcription</keyword>
<keyword evidence="2" id="KW-0805">Transcription regulation</keyword>
<dbReference type="Gene3D" id="2.30.29.30">
    <property type="entry name" value="Pleckstrin-homology domain (PH domain)/Phosphotyrosine-binding domain (PTB)"/>
    <property type="match status" value="1"/>
</dbReference>